<keyword evidence="2" id="KW-0472">Membrane</keyword>
<dbReference type="EMBL" id="AP014924">
    <property type="protein sequence ID" value="BAS26014.1"/>
    <property type="molecule type" value="Genomic_DNA"/>
</dbReference>
<name>A0A0K2SGP5_LIMPI</name>
<feature type="transmembrane region" description="Helical" evidence="2">
    <location>
        <begin position="53"/>
        <end position="74"/>
    </location>
</feature>
<reference evidence="4" key="2">
    <citation type="journal article" date="2016" name="Int. J. Syst. Evol. Microbiol.">
        <title>Complete genome sequence and cell structure of Limnochorda pilosa, a Gram-negative spore-former within the phylum Firmicutes.</title>
        <authorList>
            <person name="Watanabe M."/>
            <person name="Kojima H."/>
            <person name="Fukui M."/>
        </authorList>
    </citation>
    <scope>NUCLEOTIDE SEQUENCE [LARGE SCALE GENOMIC DNA]</scope>
    <source>
        <strain evidence="4">HC45</strain>
    </source>
</reference>
<sequence length="367" mass="38539">MPCGCMWPGEWAATAGKGAVGVLRFLLGLLLVLAGGLILFTNLGLVDPAAAELVLQALVRLWPALLVVWGISLIFHRQPRLARLLSLAALLAGLALALSLQRGPVPVAGNLSQPLRVALPDQGPPVAARLYLRGGGGRVELAAGSGDLVHGALRGLARPVHVASYAQGEDLEVELVQPLPSPLAGLLWPGAATASWQVGLHPALPWDLDLDLVSALLELDARRLPVRELRLSGTSSRLRVSLPATGAYPEPPAAPVRLRFRLRSSRLELGVPAGAGLSLRVQGAGLQPGLSGEGLVRDGDRYVSPNYPEASIRYRIDLDLSLSTFHLLWEEEEPSPSPRPEPGEAPADGLPDLSPDGAVLAEASPAV</sequence>
<feature type="transmembrane region" description="Helical" evidence="2">
    <location>
        <begin position="21"/>
        <end position="41"/>
    </location>
</feature>
<evidence type="ECO:0008006" key="5">
    <source>
        <dbReference type="Google" id="ProtNLM"/>
    </source>
</evidence>
<feature type="region of interest" description="Disordered" evidence="1">
    <location>
        <begin position="330"/>
        <end position="367"/>
    </location>
</feature>
<reference evidence="4" key="1">
    <citation type="submission" date="2015-07" db="EMBL/GenBank/DDBJ databases">
        <title>Complete genome sequence and phylogenetic analysis of Limnochorda pilosa.</title>
        <authorList>
            <person name="Watanabe M."/>
            <person name="Kojima H."/>
            <person name="Fukui M."/>
        </authorList>
    </citation>
    <scope>NUCLEOTIDE SEQUENCE [LARGE SCALE GENOMIC DNA]</scope>
    <source>
        <strain evidence="4">HC45</strain>
    </source>
</reference>
<evidence type="ECO:0000256" key="1">
    <source>
        <dbReference type="SAM" id="MobiDB-lite"/>
    </source>
</evidence>
<dbReference type="KEGG" id="lpil:LIP_0157"/>
<keyword evidence="4" id="KW-1185">Reference proteome</keyword>
<feature type="transmembrane region" description="Helical" evidence="2">
    <location>
        <begin position="81"/>
        <end position="100"/>
    </location>
</feature>
<organism evidence="3 4">
    <name type="scientific">Limnochorda pilosa</name>
    <dbReference type="NCBI Taxonomy" id="1555112"/>
    <lineage>
        <taxon>Bacteria</taxon>
        <taxon>Bacillati</taxon>
        <taxon>Bacillota</taxon>
        <taxon>Limnochordia</taxon>
        <taxon>Limnochordales</taxon>
        <taxon>Limnochordaceae</taxon>
        <taxon>Limnochorda</taxon>
    </lineage>
</organism>
<dbReference type="Proteomes" id="UP000065807">
    <property type="component" value="Chromosome"/>
</dbReference>
<evidence type="ECO:0000313" key="3">
    <source>
        <dbReference type="EMBL" id="BAS26014.1"/>
    </source>
</evidence>
<evidence type="ECO:0000313" key="4">
    <source>
        <dbReference type="Proteomes" id="UP000065807"/>
    </source>
</evidence>
<keyword evidence="2" id="KW-0812">Transmembrane</keyword>
<dbReference type="AlphaFoldDB" id="A0A0K2SGP5"/>
<gene>
    <name evidence="3" type="ORF">LIP_0157</name>
</gene>
<evidence type="ECO:0000256" key="2">
    <source>
        <dbReference type="SAM" id="Phobius"/>
    </source>
</evidence>
<accession>A0A0K2SGP5</accession>
<protein>
    <recommendedName>
        <fullName evidence="5">DUF5668 domain-containing protein</fullName>
    </recommendedName>
</protein>
<proteinExistence type="predicted"/>
<dbReference type="STRING" id="1555112.LIP_0157"/>
<keyword evidence="2" id="KW-1133">Transmembrane helix</keyword>